<dbReference type="SUPFAM" id="SSF56752">
    <property type="entry name" value="D-aminoacid aminotransferase-like PLP-dependent enzymes"/>
    <property type="match status" value="1"/>
</dbReference>
<evidence type="ECO:0000256" key="4">
    <source>
        <dbReference type="ARBA" id="ARBA00012874"/>
    </source>
</evidence>
<comment type="caution">
    <text evidence="13">The sequence shown here is derived from an EMBL/GenBank/DDBJ whole genome shotgun (WGS) entry which is preliminary data.</text>
</comment>
<dbReference type="InterPro" id="IPR043131">
    <property type="entry name" value="BCAT-like_N"/>
</dbReference>
<gene>
    <name evidence="13" type="ORF">HNQ41_001410</name>
</gene>
<evidence type="ECO:0000256" key="7">
    <source>
        <dbReference type="ARBA" id="ARBA00022679"/>
    </source>
</evidence>
<dbReference type="GO" id="GO:0030170">
    <property type="term" value="F:pyridoxal phosphate binding"/>
    <property type="evidence" value="ECO:0007669"/>
    <property type="project" value="InterPro"/>
</dbReference>
<dbReference type="CDD" id="cd01558">
    <property type="entry name" value="D-AAT_like"/>
    <property type="match status" value="1"/>
</dbReference>
<dbReference type="PANTHER" id="PTHR42743:SF10">
    <property type="entry name" value="D-ALANINE AMINOTRANSFERASE"/>
    <property type="match status" value="1"/>
</dbReference>
<evidence type="ECO:0000256" key="2">
    <source>
        <dbReference type="ARBA" id="ARBA00009320"/>
    </source>
</evidence>
<dbReference type="InterPro" id="IPR001544">
    <property type="entry name" value="Aminotrans_IV"/>
</dbReference>
<organism evidence="13 14">
    <name type="scientific">Texcoconibacillus texcoconensis</name>
    <dbReference type="NCBI Taxonomy" id="1095777"/>
    <lineage>
        <taxon>Bacteria</taxon>
        <taxon>Bacillati</taxon>
        <taxon>Bacillota</taxon>
        <taxon>Bacilli</taxon>
        <taxon>Bacillales</taxon>
        <taxon>Bacillaceae</taxon>
        <taxon>Texcoconibacillus</taxon>
    </lineage>
</organism>
<dbReference type="EC" id="2.6.1.21" evidence="4 12"/>
<sequence length="284" mass="31996">MTIGYFNGEFISTDDSVIPIDERGHQFGDGVYEVIRTYNGIPFKLEEHLDRLEMSMKAIQLPQSANTEREHLRFIIYQGIEKSQLQNADVYIQITRGIATRQHLFPNVPASVSMTVRSSKFSANNIHDRVMTAMLHEDERWKNCYIKSLNLLPNILAKQTATDAGFGEAILIRDHYISEGTSSNVFIVKEETLYTPPLSHHILAGVTRKTILDLASSLSIPCEETEITPEDVKNADEVFITSTTLEVTPIIKVDDQMISHGQPGKITTKIFNSFLNEAKCTSTF</sequence>
<evidence type="ECO:0000313" key="13">
    <source>
        <dbReference type="EMBL" id="MBB5173241.1"/>
    </source>
</evidence>
<dbReference type="InterPro" id="IPR043132">
    <property type="entry name" value="BCAT-like_C"/>
</dbReference>
<dbReference type="PANTHER" id="PTHR42743">
    <property type="entry name" value="AMINO-ACID AMINOTRANSFERASE"/>
    <property type="match status" value="1"/>
</dbReference>
<dbReference type="NCBIfam" id="TIGR01121">
    <property type="entry name" value="D_amino_aminoT"/>
    <property type="match status" value="1"/>
</dbReference>
<dbReference type="GO" id="GO:0005829">
    <property type="term" value="C:cytosol"/>
    <property type="evidence" value="ECO:0007669"/>
    <property type="project" value="TreeGrafter"/>
</dbReference>
<comment type="similarity">
    <text evidence="2 10">Belongs to the class-IV pyridoxal-phosphate-dependent aminotransferase family.</text>
</comment>
<reference evidence="13 14" key="1">
    <citation type="submission" date="2020-08" db="EMBL/GenBank/DDBJ databases">
        <title>Genomic Encyclopedia of Type Strains, Phase IV (KMG-IV): sequencing the most valuable type-strain genomes for metagenomic binning, comparative biology and taxonomic classification.</title>
        <authorList>
            <person name="Goeker M."/>
        </authorList>
    </citation>
    <scope>NUCLEOTIDE SEQUENCE [LARGE SCALE GENOMIC DNA]</scope>
    <source>
        <strain evidence="13 14">DSM 24696</strain>
    </source>
</reference>
<comment type="cofactor">
    <cofactor evidence="1 11">
        <name>pyridoxal 5'-phosphate</name>
        <dbReference type="ChEBI" id="CHEBI:597326"/>
    </cofactor>
</comment>
<evidence type="ECO:0000256" key="12">
    <source>
        <dbReference type="RuleBase" id="RU004520"/>
    </source>
</evidence>
<dbReference type="InterPro" id="IPR036038">
    <property type="entry name" value="Aminotransferase-like"/>
</dbReference>
<dbReference type="GO" id="GO:0046394">
    <property type="term" value="P:carboxylic acid biosynthetic process"/>
    <property type="evidence" value="ECO:0007669"/>
    <property type="project" value="UniProtKB-ARBA"/>
</dbReference>
<comment type="function">
    <text evidence="12">Acts on the D-isomers of alanine, leucine, aspartate, glutamate, aminobutyrate, norvaline and asparagine. The enzyme transfers an amino group from a substrate D-amino acid to the pyridoxal phosphate cofactor to form pyridoxamine and an alpha-keto acid in the first half-reaction.</text>
</comment>
<keyword evidence="7 13" id="KW-0808">Transferase</keyword>
<keyword evidence="14" id="KW-1185">Reference proteome</keyword>
<evidence type="ECO:0000256" key="3">
    <source>
        <dbReference type="ARBA" id="ARBA00011738"/>
    </source>
</evidence>
<dbReference type="GO" id="GO:0047810">
    <property type="term" value="F:D-alanine-2-oxoglutarate aminotransferase activity"/>
    <property type="evidence" value="ECO:0007669"/>
    <property type="project" value="UniProtKB-EC"/>
</dbReference>
<evidence type="ECO:0000256" key="6">
    <source>
        <dbReference type="ARBA" id="ARBA00022576"/>
    </source>
</evidence>
<keyword evidence="8 11" id="KW-0663">Pyridoxal phosphate</keyword>
<dbReference type="Gene3D" id="3.20.10.10">
    <property type="entry name" value="D-amino Acid Aminotransferase, subunit A, domain 2"/>
    <property type="match status" value="1"/>
</dbReference>
<evidence type="ECO:0000313" key="14">
    <source>
        <dbReference type="Proteomes" id="UP000551878"/>
    </source>
</evidence>
<dbReference type="InterPro" id="IPR005784">
    <property type="entry name" value="D_amino_transT"/>
</dbReference>
<comment type="catalytic activity">
    <reaction evidence="9 12">
        <text>D-alanine + 2-oxoglutarate = D-glutamate + pyruvate</text>
        <dbReference type="Rhea" id="RHEA:15869"/>
        <dbReference type="ChEBI" id="CHEBI:15361"/>
        <dbReference type="ChEBI" id="CHEBI:16810"/>
        <dbReference type="ChEBI" id="CHEBI:29986"/>
        <dbReference type="ChEBI" id="CHEBI:57416"/>
        <dbReference type="EC" id="2.6.1.21"/>
    </reaction>
</comment>
<protein>
    <recommendedName>
        <fullName evidence="5 12">D-alanine aminotransferase</fullName>
        <ecNumber evidence="4 12">2.6.1.21</ecNumber>
    </recommendedName>
</protein>
<dbReference type="GO" id="GO:0046416">
    <property type="term" value="P:D-amino acid metabolic process"/>
    <property type="evidence" value="ECO:0007669"/>
    <property type="project" value="InterPro"/>
</dbReference>
<dbReference type="Pfam" id="PF01063">
    <property type="entry name" value="Aminotran_4"/>
    <property type="match status" value="1"/>
</dbReference>
<proteinExistence type="inferred from homology"/>
<evidence type="ECO:0000256" key="1">
    <source>
        <dbReference type="ARBA" id="ARBA00001933"/>
    </source>
</evidence>
<dbReference type="Proteomes" id="UP000551878">
    <property type="component" value="Unassembled WGS sequence"/>
</dbReference>
<dbReference type="InterPro" id="IPR050571">
    <property type="entry name" value="Class-IV_PLP-Dep_Aminotrnsfr"/>
</dbReference>
<dbReference type="PROSITE" id="PS00770">
    <property type="entry name" value="AA_TRANSFER_CLASS_4"/>
    <property type="match status" value="1"/>
</dbReference>
<evidence type="ECO:0000256" key="8">
    <source>
        <dbReference type="ARBA" id="ARBA00022898"/>
    </source>
</evidence>
<name>A0A840QPI0_9BACI</name>
<evidence type="ECO:0000256" key="9">
    <source>
        <dbReference type="ARBA" id="ARBA00047911"/>
    </source>
</evidence>
<accession>A0A840QPI0</accession>
<dbReference type="EMBL" id="JACHHB010000005">
    <property type="protein sequence ID" value="MBB5173241.1"/>
    <property type="molecule type" value="Genomic_DNA"/>
</dbReference>
<evidence type="ECO:0000256" key="5">
    <source>
        <dbReference type="ARBA" id="ARBA00021779"/>
    </source>
</evidence>
<keyword evidence="6 13" id="KW-0032">Aminotransferase</keyword>
<dbReference type="FunFam" id="3.20.10.10:FF:000002">
    <property type="entry name" value="D-alanine aminotransferase"/>
    <property type="match status" value="1"/>
</dbReference>
<dbReference type="Gene3D" id="3.30.470.10">
    <property type="match status" value="1"/>
</dbReference>
<dbReference type="GO" id="GO:0008652">
    <property type="term" value="P:amino acid biosynthetic process"/>
    <property type="evidence" value="ECO:0007669"/>
    <property type="project" value="UniProtKB-ARBA"/>
</dbReference>
<evidence type="ECO:0000256" key="11">
    <source>
        <dbReference type="RuleBase" id="RU004516"/>
    </source>
</evidence>
<comment type="subunit">
    <text evidence="3">Homodimer.</text>
</comment>
<dbReference type="AlphaFoldDB" id="A0A840QPI0"/>
<dbReference type="InterPro" id="IPR018300">
    <property type="entry name" value="Aminotrans_IV_CS"/>
</dbReference>
<evidence type="ECO:0000256" key="10">
    <source>
        <dbReference type="RuleBase" id="RU004106"/>
    </source>
</evidence>
<dbReference type="RefSeq" id="WP_184663693.1">
    <property type="nucleotide sequence ID" value="NZ_JACHHB010000005.1"/>
</dbReference>